<dbReference type="EMBL" id="GL379788">
    <property type="protein sequence ID" value="EGT40640.1"/>
    <property type="molecule type" value="Genomic_DNA"/>
</dbReference>
<name>G0MAU4_CAEBE</name>
<dbReference type="HOGENOM" id="CLU_3385230_0_0_1"/>
<evidence type="ECO:0000313" key="2">
    <source>
        <dbReference type="Proteomes" id="UP000008068"/>
    </source>
</evidence>
<accession>G0MAU4</accession>
<protein>
    <submittedName>
        <fullName evidence="1">Uncharacterized protein</fullName>
    </submittedName>
</protein>
<evidence type="ECO:0000313" key="1">
    <source>
        <dbReference type="EMBL" id="EGT40640.1"/>
    </source>
</evidence>
<dbReference type="Proteomes" id="UP000008068">
    <property type="component" value="Unassembled WGS sequence"/>
</dbReference>
<gene>
    <name evidence="1" type="ORF">CAEBREN_15052</name>
</gene>
<keyword evidence="2" id="KW-1185">Reference proteome</keyword>
<organism evidence="2">
    <name type="scientific">Caenorhabditis brenneri</name>
    <name type="common">Nematode worm</name>
    <dbReference type="NCBI Taxonomy" id="135651"/>
    <lineage>
        <taxon>Eukaryota</taxon>
        <taxon>Metazoa</taxon>
        <taxon>Ecdysozoa</taxon>
        <taxon>Nematoda</taxon>
        <taxon>Chromadorea</taxon>
        <taxon>Rhabditida</taxon>
        <taxon>Rhabditina</taxon>
        <taxon>Rhabditomorpha</taxon>
        <taxon>Rhabditoidea</taxon>
        <taxon>Rhabditidae</taxon>
        <taxon>Peloderinae</taxon>
        <taxon>Caenorhabditis</taxon>
    </lineage>
</organism>
<proteinExistence type="predicted"/>
<dbReference type="InParanoid" id="G0MAU4"/>
<dbReference type="AlphaFoldDB" id="G0MAU4"/>
<reference evidence="2" key="1">
    <citation type="submission" date="2011-07" db="EMBL/GenBank/DDBJ databases">
        <authorList>
            <consortium name="Caenorhabditis brenneri Sequencing and Analysis Consortium"/>
            <person name="Wilson R.K."/>
        </authorList>
    </citation>
    <scope>NUCLEOTIDE SEQUENCE [LARGE SCALE GENOMIC DNA]</scope>
    <source>
        <strain evidence="2">PB2801</strain>
    </source>
</reference>
<sequence>MDLRTLSWLGTMGYFQTSEPDGMDSRRIEHQSH</sequence>